<dbReference type="RefSeq" id="WP_353651213.1">
    <property type="nucleotide sequence ID" value="NZ_CP159218.1"/>
</dbReference>
<proteinExistence type="predicted"/>
<feature type="domain" description="Creatinase N-terminal" evidence="3">
    <location>
        <begin position="43"/>
        <end position="175"/>
    </location>
</feature>
<dbReference type="InterPro" id="IPR050659">
    <property type="entry name" value="Peptidase_M24B"/>
</dbReference>
<protein>
    <submittedName>
        <fullName evidence="4">Xaa-Pro peptidase family protein</fullName>
    </submittedName>
</protein>
<dbReference type="Pfam" id="PF01321">
    <property type="entry name" value="Creatinase_N"/>
    <property type="match status" value="1"/>
</dbReference>
<feature type="domain" description="Peptidase M24" evidence="2">
    <location>
        <begin position="185"/>
        <end position="385"/>
    </location>
</feature>
<dbReference type="SUPFAM" id="SSF55920">
    <property type="entry name" value="Creatinase/aminopeptidase"/>
    <property type="match status" value="1"/>
</dbReference>
<dbReference type="SUPFAM" id="SSF53092">
    <property type="entry name" value="Creatinase/prolidase N-terminal domain"/>
    <property type="match status" value="1"/>
</dbReference>
<accession>A0AAU8DTQ9</accession>
<evidence type="ECO:0000313" key="4">
    <source>
        <dbReference type="EMBL" id="XCG65608.1"/>
    </source>
</evidence>
<dbReference type="EMBL" id="CP159218">
    <property type="protein sequence ID" value="XCG65608.1"/>
    <property type="molecule type" value="Genomic_DNA"/>
</dbReference>
<dbReference type="PANTHER" id="PTHR46112">
    <property type="entry name" value="AMINOPEPTIDASE"/>
    <property type="match status" value="1"/>
</dbReference>
<evidence type="ECO:0000259" key="3">
    <source>
        <dbReference type="Pfam" id="PF01321"/>
    </source>
</evidence>
<dbReference type="Pfam" id="PF00557">
    <property type="entry name" value="Peptidase_M24"/>
    <property type="match status" value="1"/>
</dbReference>
<dbReference type="InterPro" id="IPR029149">
    <property type="entry name" value="Creatin/AminoP/Spt16_N"/>
</dbReference>
<dbReference type="AlphaFoldDB" id="A0AAU8DTQ9"/>
<dbReference type="Gene3D" id="3.90.230.10">
    <property type="entry name" value="Creatinase/methionine aminopeptidase superfamily"/>
    <property type="match status" value="1"/>
</dbReference>
<dbReference type="InterPro" id="IPR000587">
    <property type="entry name" value="Creatinase_N"/>
</dbReference>
<dbReference type="InterPro" id="IPR036005">
    <property type="entry name" value="Creatinase/aminopeptidase-like"/>
</dbReference>
<evidence type="ECO:0000259" key="2">
    <source>
        <dbReference type="Pfam" id="PF00557"/>
    </source>
</evidence>
<dbReference type="InterPro" id="IPR000994">
    <property type="entry name" value="Pept_M24"/>
</dbReference>
<organism evidence="4">
    <name type="scientific">Nakamurella sp. A5-74</name>
    <dbReference type="NCBI Taxonomy" id="3158264"/>
    <lineage>
        <taxon>Bacteria</taxon>
        <taxon>Bacillati</taxon>
        <taxon>Actinomycetota</taxon>
        <taxon>Actinomycetes</taxon>
        <taxon>Nakamurellales</taxon>
        <taxon>Nakamurellaceae</taxon>
        <taxon>Nakamurella</taxon>
    </lineage>
</organism>
<gene>
    <name evidence="4" type="ORF">ABLG96_10190</name>
</gene>
<feature type="region of interest" description="Disordered" evidence="1">
    <location>
        <begin position="1"/>
        <end position="28"/>
    </location>
</feature>
<evidence type="ECO:0000256" key="1">
    <source>
        <dbReference type="SAM" id="MobiDB-lite"/>
    </source>
</evidence>
<sequence length="407" mass="42418">MANETPTLHDRVDGNVDGSGADRGSAADPALSAVPSAAVHDDRIARFAAVLARSGLDAAVIGSGADLQYLVGHSIASHERLTALAVTADGTAALLVPILERPGWNGTPTQELDLQIVTWTDGEDQHAALAALLPETARVLAVDYYLPAMHALGIQAAVPGSELRLAGEAIAELRMRKDDAELAALAAVGAAIDRVHLRMAEWLRVGRTEDEVAADIGAAIVQEGHTTAEFVIVAAGPHGASPHHRGSDTVIQDGDAVVVDIGGPAASGYCSDSTRTYVVGTPSDPDFAEVHEIVRRAQHAGVEAAVAGASCADVDAASRSVIVEAGYGEYFITRTGHGIGLEVHEHPYLVSGNDRRLEPGMTFSVEPGIYLPGRFGVRIEDIVAVGADGRPVRLNNSPRQLLRLGDA</sequence>
<name>A0AAU8DTQ9_9ACTN</name>
<reference evidence="4" key="1">
    <citation type="submission" date="2024-05" db="EMBL/GenBank/DDBJ databases">
        <authorList>
            <person name="Cai S.Y."/>
            <person name="Jin L.M."/>
            <person name="Li H.R."/>
        </authorList>
    </citation>
    <scope>NUCLEOTIDE SEQUENCE</scope>
    <source>
        <strain evidence="4">A5-74</strain>
    </source>
</reference>
<dbReference type="PANTHER" id="PTHR46112:SF3">
    <property type="entry name" value="AMINOPEPTIDASE YPDF"/>
    <property type="match status" value="1"/>
</dbReference>
<dbReference type="Gene3D" id="3.40.350.10">
    <property type="entry name" value="Creatinase/prolidase N-terminal domain"/>
    <property type="match status" value="1"/>
</dbReference>